<dbReference type="eggNOG" id="COG0739">
    <property type="taxonomic scope" value="Bacteria"/>
</dbReference>
<dbReference type="Proteomes" id="UP000006556">
    <property type="component" value="Chromosome"/>
</dbReference>
<dbReference type="SUPFAM" id="SSF51261">
    <property type="entry name" value="Duplicated hybrid motif"/>
    <property type="match status" value="1"/>
</dbReference>
<dbReference type="InterPro" id="IPR011055">
    <property type="entry name" value="Dup_hybrid_motif"/>
</dbReference>
<dbReference type="PANTHER" id="PTHR21666">
    <property type="entry name" value="PEPTIDASE-RELATED"/>
    <property type="match status" value="1"/>
</dbReference>
<dbReference type="EMBL" id="AP009389">
    <property type="protein sequence ID" value="BAF60496.1"/>
    <property type="molecule type" value="Genomic_DNA"/>
</dbReference>
<proteinExistence type="predicted"/>
<reference evidence="3" key="1">
    <citation type="journal article" date="2008" name="Genome Res.">
        <title>The genome of Pelotomaculum thermopropionicum reveals niche-associated evolution in anaerobic microbiota.</title>
        <authorList>
            <person name="Kosaka T."/>
            <person name="Kato S."/>
            <person name="Shimoyama T."/>
            <person name="Ishii S."/>
            <person name="Abe T."/>
            <person name="Watanabe K."/>
        </authorList>
    </citation>
    <scope>NUCLEOTIDE SEQUENCE [LARGE SCALE GENOMIC DNA]</scope>
    <source>
        <strain evidence="3">DSM 13744 / JCM 10971 / SI</strain>
    </source>
</reference>
<protein>
    <recommendedName>
        <fullName evidence="1">M23ase beta-sheet core domain-containing protein</fullName>
    </recommendedName>
</protein>
<dbReference type="HOGENOM" id="CLU_075482_2_0_9"/>
<evidence type="ECO:0000313" key="3">
    <source>
        <dbReference type="Proteomes" id="UP000006556"/>
    </source>
</evidence>
<dbReference type="Gene3D" id="2.70.70.10">
    <property type="entry name" value="Glucose Permease (Domain IIA)"/>
    <property type="match status" value="1"/>
</dbReference>
<organism evidence="2 3">
    <name type="scientific">Pelotomaculum thermopropionicum (strain DSM 13744 / JCM 10971 / SI)</name>
    <dbReference type="NCBI Taxonomy" id="370438"/>
    <lineage>
        <taxon>Bacteria</taxon>
        <taxon>Bacillati</taxon>
        <taxon>Bacillota</taxon>
        <taxon>Clostridia</taxon>
        <taxon>Eubacteriales</taxon>
        <taxon>Desulfotomaculaceae</taxon>
        <taxon>Pelotomaculum</taxon>
    </lineage>
</organism>
<sequence length="229" mass="26154">MTELDNAVIMDFPLRGEWWAPNTPGKKVPSHGTDHLGQRYAYDFLQVNWGKKGKPFYDASKLRYIFLGVPLKSCYCWGREVYAPCDGKIVQAKDGCKERKIVHLVSDLWVVIKNTLIFNPRKGDIQSIAGNYIIMEFNDVYIFFAHLRRGSIKVSEGQKVKTGELLGRVGHSGNSTAPHLHFHLMDSSDLFKANGIPCAFKEYEVYKNGQWVKVYNGIPSDKDRIRFYG</sequence>
<name>A5CZS6_PELTS</name>
<dbReference type="KEGG" id="pth:PTH_2315"/>
<dbReference type="AlphaFoldDB" id="A5CZS6"/>
<feature type="domain" description="M23ase beta-sheet core" evidence="1">
    <location>
        <begin position="127"/>
        <end position="187"/>
    </location>
</feature>
<dbReference type="CDD" id="cd12797">
    <property type="entry name" value="M23_peptidase"/>
    <property type="match status" value="1"/>
</dbReference>
<dbReference type="InterPro" id="IPR016047">
    <property type="entry name" value="M23ase_b-sheet_dom"/>
</dbReference>
<keyword evidence="3" id="KW-1185">Reference proteome</keyword>
<dbReference type="GO" id="GO:0004222">
    <property type="term" value="F:metalloendopeptidase activity"/>
    <property type="evidence" value="ECO:0007669"/>
    <property type="project" value="TreeGrafter"/>
</dbReference>
<accession>A5CZS6</accession>
<dbReference type="InterPro" id="IPR050570">
    <property type="entry name" value="Cell_wall_metabolism_enzyme"/>
</dbReference>
<dbReference type="PANTHER" id="PTHR21666:SF270">
    <property type="entry name" value="MUREIN HYDROLASE ACTIVATOR ENVC"/>
    <property type="match status" value="1"/>
</dbReference>
<evidence type="ECO:0000259" key="1">
    <source>
        <dbReference type="Pfam" id="PF01551"/>
    </source>
</evidence>
<dbReference type="STRING" id="370438.PTH_2315"/>
<dbReference type="Pfam" id="PF01551">
    <property type="entry name" value="Peptidase_M23"/>
    <property type="match status" value="1"/>
</dbReference>
<evidence type="ECO:0000313" key="2">
    <source>
        <dbReference type="EMBL" id="BAF60496.1"/>
    </source>
</evidence>
<gene>
    <name evidence="2" type="ordered locus">PTH_2315</name>
</gene>